<reference evidence="1" key="1">
    <citation type="journal article" date="2020" name="Stud. Mycol.">
        <title>101 Dothideomycetes genomes: a test case for predicting lifestyles and emergence of pathogens.</title>
        <authorList>
            <person name="Haridas S."/>
            <person name="Albert R."/>
            <person name="Binder M."/>
            <person name="Bloem J."/>
            <person name="Labutti K."/>
            <person name="Salamov A."/>
            <person name="Andreopoulos B."/>
            <person name="Baker S."/>
            <person name="Barry K."/>
            <person name="Bills G."/>
            <person name="Bluhm B."/>
            <person name="Cannon C."/>
            <person name="Castanera R."/>
            <person name="Culley D."/>
            <person name="Daum C."/>
            <person name="Ezra D."/>
            <person name="Gonzalez J."/>
            <person name="Henrissat B."/>
            <person name="Kuo A."/>
            <person name="Liang C."/>
            <person name="Lipzen A."/>
            <person name="Lutzoni F."/>
            <person name="Magnuson J."/>
            <person name="Mondo S."/>
            <person name="Nolan M."/>
            <person name="Ohm R."/>
            <person name="Pangilinan J."/>
            <person name="Park H.-J."/>
            <person name="Ramirez L."/>
            <person name="Alfaro M."/>
            <person name="Sun H."/>
            <person name="Tritt A."/>
            <person name="Yoshinaga Y."/>
            <person name="Zwiers L.-H."/>
            <person name="Turgeon B."/>
            <person name="Goodwin S."/>
            <person name="Spatafora J."/>
            <person name="Crous P."/>
            <person name="Grigoriev I."/>
        </authorList>
    </citation>
    <scope>NUCLEOTIDE SEQUENCE</scope>
    <source>
        <strain evidence="1">CBS 113979</strain>
    </source>
</reference>
<dbReference type="EMBL" id="ML977150">
    <property type="protein sequence ID" value="KAF1987903.1"/>
    <property type="molecule type" value="Genomic_DNA"/>
</dbReference>
<gene>
    <name evidence="1" type="ORF">K402DRAFT_392194</name>
</gene>
<keyword evidence="2" id="KW-1185">Reference proteome</keyword>
<dbReference type="Pfam" id="PF08982">
    <property type="entry name" value="AtaL"/>
    <property type="match status" value="1"/>
</dbReference>
<dbReference type="InterPro" id="IPR015075">
    <property type="entry name" value="AtaL"/>
</dbReference>
<protein>
    <submittedName>
        <fullName evidence="1">DUF1857-domain-containing protein</fullName>
    </submittedName>
</protein>
<proteinExistence type="predicted"/>
<organism evidence="1 2">
    <name type="scientific">Aulographum hederae CBS 113979</name>
    <dbReference type="NCBI Taxonomy" id="1176131"/>
    <lineage>
        <taxon>Eukaryota</taxon>
        <taxon>Fungi</taxon>
        <taxon>Dikarya</taxon>
        <taxon>Ascomycota</taxon>
        <taxon>Pezizomycotina</taxon>
        <taxon>Dothideomycetes</taxon>
        <taxon>Pleosporomycetidae</taxon>
        <taxon>Aulographales</taxon>
        <taxon>Aulographaceae</taxon>
    </lineage>
</organism>
<sequence>MVKIHLAYTAPINPPSASPLLTEAQIWQGLVRKVRRAYEYVPIITRCDVVSEKEGEITRVVNFKEGTGPPGDVREVCKLMEPCRIDFLQTDGSTISNIVSDGPSGETSDLMMTYSFEWVHPNIEAGSEEEKAKMIQYKKMARGAVEGSIDTIRRFVKEGEIA</sequence>
<dbReference type="Proteomes" id="UP000800041">
    <property type="component" value="Unassembled WGS sequence"/>
</dbReference>
<accession>A0A6G1H3U9</accession>
<evidence type="ECO:0000313" key="1">
    <source>
        <dbReference type="EMBL" id="KAF1987903.1"/>
    </source>
</evidence>
<evidence type="ECO:0000313" key="2">
    <source>
        <dbReference type="Proteomes" id="UP000800041"/>
    </source>
</evidence>
<dbReference type="Gene3D" id="3.30.530.20">
    <property type="match status" value="1"/>
</dbReference>
<dbReference type="OrthoDB" id="2320332at2759"/>
<dbReference type="SUPFAM" id="SSF55961">
    <property type="entry name" value="Bet v1-like"/>
    <property type="match status" value="1"/>
</dbReference>
<name>A0A6G1H3U9_9PEZI</name>
<dbReference type="AlphaFoldDB" id="A0A6G1H3U9"/>
<dbReference type="CDD" id="cd08863">
    <property type="entry name" value="SRPBCC_DUF1857"/>
    <property type="match status" value="1"/>
</dbReference>
<dbReference type="InterPro" id="IPR023393">
    <property type="entry name" value="START-like_dom_sf"/>
</dbReference>